<evidence type="ECO:0000313" key="1">
    <source>
        <dbReference type="EMBL" id="JAH92055.1"/>
    </source>
</evidence>
<protein>
    <submittedName>
        <fullName evidence="1">Uncharacterized protein</fullName>
    </submittedName>
</protein>
<name>A0A0E9WR51_ANGAN</name>
<accession>A0A0E9WR51</accession>
<sequence length="58" mass="6627">MKNEMYLCWGIVLNGCKCSQSYYGNAKTCLYSKPQVFMRKITIASNSTLPYFSNQDEG</sequence>
<reference evidence="1" key="1">
    <citation type="submission" date="2014-11" db="EMBL/GenBank/DDBJ databases">
        <authorList>
            <person name="Amaro Gonzalez C."/>
        </authorList>
    </citation>
    <scope>NUCLEOTIDE SEQUENCE</scope>
</reference>
<proteinExistence type="predicted"/>
<organism evidence="1">
    <name type="scientific">Anguilla anguilla</name>
    <name type="common">European freshwater eel</name>
    <name type="synonym">Muraena anguilla</name>
    <dbReference type="NCBI Taxonomy" id="7936"/>
    <lineage>
        <taxon>Eukaryota</taxon>
        <taxon>Metazoa</taxon>
        <taxon>Chordata</taxon>
        <taxon>Craniata</taxon>
        <taxon>Vertebrata</taxon>
        <taxon>Euteleostomi</taxon>
        <taxon>Actinopterygii</taxon>
        <taxon>Neopterygii</taxon>
        <taxon>Teleostei</taxon>
        <taxon>Anguilliformes</taxon>
        <taxon>Anguillidae</taxon>
        <taxon>Anguilla</taxon>
    </lineage>
</organism>
<dbReference type="AlphaFoldDB" id="A0A0E9WR51"/>
<reference evidence="1" key="2">
    <citation type="journal article" date="2015" name="Fish Shellfish Immunol.">
        <title>Early steps in the European eel (Anguilla anguilla)-Vibrio vulnificus interaction in the gills: Role of the RtxA13 toxin.</title>
        <authorList>
            <person name="Callol A."/>
            <person name="Pajuelo D."/>
            <person name="Ebbesson L."/>
            <person name="Teles M."/>
            <person name="MacKenzie S."/>
            <person name="Amaro C."/>
        </authorList>
    </citation>
    <scope>NUCLEOTIDE SEQUENCE</scope>
</reference>
<dbReference type="EMBL" id="GBXM01016522">
    <property type="protein sequence ID" value="JAH92055.1"/>
    <property type="molecule type" value="Transcribed_RNA"/>
</dbReference>